<sequence length="47" mass="5453">MKPRQAMDSCTYLSGLYGHTLEKPTHEGSHRGYCSVFFFASTLVRWR</sequence>
<name>A0AAJ8BPN9_ASPNG</name>
<proteinExistence type="predicted"/>
<reference evidence="1" key="1">
    <citation type="submission" date="2025-02" db="EMBL/GenBank/DDBJ databases">
        <authorList>
            <consortium name="NCBI Genome Project"/>
        </authorList>
    </citation>
    <scope>NUCLEOTIDE SEQUENCE</scope>
</reference>
<gene>
    <name evidence="1" type="ORF">An07g08780</name>
</gene>
<dbReference type="AlphaFoldDB" id="A0AAJ8BPN9"/>
<protein>
    <submittedName>
        <fullName evidence="1">Uncharacterized protein</fullName>
    </submittedName>
</protein>
<evidence type="ECO:0000313" key="1">
    <source>
        <dbReference type="RefSeq" id="XP_059601067.1"/>
    </source>
</evidence>
<dbReference type="KEGG" id="ang:An07g08780"/>
<reference evidence="1" key="2">
    <citation type="submission" date="2025-08" db="UniProtKB">
        <authorList>
            <consortium name="RefSeq"/>
        </authorList>
    </citation>
    <scope>IDENTIFICATION</scope>
</reference>
<dbReference type="GeneID" id="84591514"/>
<dbReference type="RefSeq" id="XP_059601067.1">
    <property type="nucleotide sequence ID" value="XM_059748670.1"/>
</dbReference>
<accession>A0AAJ8BPN9</accession>
<dbReference type="VEuPathDB" id="FungiDB:An07g08780"/>
<organism evidence="1">
    <name type="scientific">Aspergillus niger</name>
    <dbReference type="NCBI Taxonomy" id="5061"/>
    <lineage>
        <taxon>Eukaryota</taxon>
        <taxon>Fungi</taxon>
        <taxon>Dikarya</taxon>
        <taxon>Ascomycota</taxon>
        <taxon>Pezizomycotina</taxon>
        <taxon>Eurotiomycetes</taxon>
        <taxon>Eurotiomycetidae</taxon>
        <taxon>Eurotiales</taxon>
        <taxon>Aspergillaceae</taxon>
        <taxon>Aspergillus</taxon>
        <taxon>Aspergillus subgen. Circumdati</taxon>
    </lineage>
</organism>